<reference evidence="1 2" key="1">
    <citation type="journal article" date="2019" name="Sci. Rep.">
        <title>Orb-weaving spider Araneus ventricosus genome elucidates the spidroin gene catalogue.</title>
        <authorList>
            <person name="Kono N."/>
            <person name="Nakamura H."/>
            <person name="Ohtoshi R."/>
            <person name="Moran D.A.P."/>
            <person name="Shinohara A."/>
            <person name="Yoshida Y."/>
            <person name="Fujiwara M."/>
            <person name="Mori M."/>
            <person name="Tomita M."/>
            <person name="Arakawa K."/>
        </authorList>
    </citation>
    <scope>NUCLEOTIDE SEQUENCE [LARGE SCALE GENOMIC DNA]</scope>
</reference>
<sequence>MDSSAPFPLFSSLRVAGDMNGRPSISVLSVPLMTTHPTAFSPLSEQKPAEIRPASVEVAWPVTASIRSQSVELLITDQFPDINIILFYSGIVEGR</sequence>
<evidence type="ECO:0000313" key="2">
    <source>
        <dbReference type="Proteomes" id="UP000499080"/>
    </source>
</evidence>
<dbReference type="EMBL" id="BGPR01048062">
    <property type="protein sequence ID" value="GBO25080.1"/>
    <property type="molecule type" value="Genomic_DNA"/>
</dbReference>
<organism evidence="1 2">
    <name type="scientific">Araneus ventricosus</name>
    <name type="common">Orbweaver spider</name>
    <name type="synonym">Epeira ventricosa</name>
    <dbReference type="NCBI Taxonomy" id="182803"/>
    <lineage>
        <taxon>Eukaryota</taxon>
        <taxon>Metazoa</taxon>
        <taxon>Ecdysozoa</taxon>
        <taxon>Arthropoda</taxon>
        <taxon>Chelicerata</taxon>
        <taxon>Arachnida</taxon>
        <taxon>Araneae</taxon>
        <taxon>Araneomorphae</taxon>
        <taxon>Entelegynae</taxon>
        <taxon>Araneoidea</taxon>
        <taxon>Araneidae</taxon>
        <taxon>Araneus</taxon>
    </lineage>
</organism>
<keyword evidence="2" id="KW-1185">Reference proteome</keyword>
<name>A0A4Y2VN06_ARAVE</name>
<accession>A0A4Y2VN06</accession>
<comment type="caution">
    <text evidence="1">The sequence shown here is derived from an EMBL/GenBank/DDBJ whole genome shotgun (WGS) entry which is preliminary data.</text>
</comment>
<protein>
    <submittedName>
        <fullName evidence="1">Uncharacterized protein</fullName>
    </submittedName>
</protein>
<gene>
    <name evidence="1" type="ORF">AVEN_64199_1</name>
</gene>
<dbReference type="AlphaFoldDB" id="A0A4Y2VN06"/>
<evidence type="ECO:0000313" key="1">
    <source>
        <dbReference type="EMBL" id="GBO25080.1"/>
    </source>
</evidence>
<dbReference type="Proteomes" id="UP000499080">
    <property type="component" value="Unassembled WGS sequence"/>
</dbReference>
<proteinExistence type="predicted"/>